<feature type="coiled-coil region" evidence="1">
    <location>
        <begin position="96"/>
        <end position="168"/>
    </location>
</feature>
<evidence type="ECO:0000313" key="4">
    <source>
        <dbReference type="EMBL" id="OBZ72485.1"/>
    </source>
</evidence>
<sequence>MTINLIALNVSKNSAKSITIFQSSTTEVVRVFLFDVVAGQNKITINGLSNSTDKESARISVVPGDARLLDLVCSIDQSVLRDNSTSDVNRLLALQKNALEDEHKSRQQELSVLEEYARTLKAEHVSPEKMADFLDSYMERRRTISKAVRELEEKIAEANKAMWAKSDRMAAAFGKITAVLNAKDDCHVELKLTYHYWRGLDRSSDDSGEESERSDQGNVSPPENKISFLLLERLGEPLTMGVDYSENKDLWQTFHDLSHMGVEHRDIRYANILCAPLAPPGFRGAKCPYHKRMHKFRIIDFDRWVKSDYNMEGHERTTVCSMGGLLEGISKGYKVEPWATWRLFSRQISVSALSIGYLWAFDYLRIFCLLEPIVRFFCNPDSADIDDKKLLGL</sequence>
<gene>
    <name evidence="4" type="ORF">A0H81_07410</name>
</gene>
<keyword evidence="1" id="KW-0175">Coiled coil</keyword>
<dbReference type="Pfam" id="PF13600">
    <property type="entry name" value="DUF4140"/>
    <property type="match status" value="1"/>
</dbReference>
<dbReference type="STRING" id="5627.A0A1C7M698"/>
<protein>
    <recommendedName>
        <fullName evidence="3">DUF4140 domain-containing protein</fullName>
    </recommendedName>
</protein>
<evidence type="ECO:0000259" key="3">
    <source>
        <dbReference type="Pfam" id="PF13600"/>
    </source>
</evidence>
<feature type="compositionally biased region" description="Basic and acidic residues" evidence="2">
    <location>
        <begin position="203"/>
        <end position="215"/>
    </location>
</feature>
<dbReference type="AlphaFoldDB" id="A0A1C7M698"/>
<feature type="region of interest" description="Disordered" evidence="2">
    <location>
        <begin position="203"/>
        <end position="223"/>
    </location>
</feature>
<feature type="domain" description="DUF4140" evidence="3">
    <location>
        <begin position="18"/>
        <end position="120"/>
    </location>
</feature>
<evidence type="ECO:0000313" key="5">
    <source>
        <dbReference type="Proteomes" id="UP000092993"/>
    </source>
</evidence>
<proteinExistence type="predicted"/>
<dbReference type="Proteomes" id="UP000092993">
    <property type="component" value="Unassembled WGS sequence"/>
</dbReference>
<keyword evidence="5" id="KW-1185">Reference proteome</keyword>
<comment type="caution">
    <text evidence="4">The sequence shown here is derived from an EMBL/GenBank/DDBJ whole genome shotgun (WGS) entry which is preliminary data.</text>
</comment>
<evidence type="ECO:0000256" key="1">
    <source>
        <dbReference type="SAM" id="Coils"/>
    </source>
</evidence>
<reference evidence="4 5" key="1">
    <citation type="submission" date="2016-03" db="EMBL/GenBank/DDBJ databases">
        <title>Whole genome sequencing of Grifola frondosa 9006-11.</title>
        <authorList>
            <person name="Min B."/>
            <person name="Park H."/>
            <person name="Kim J.-G."/>
            <person name="Cho H."/>
            <person name="Oh Y.-L."/>
            <person name="Kong W.-S."/>
            <person name="Choi I.-G."/>
        </authorList>
    </citation>
    <scope>NUCLEOTIDE SEQUENCE [LARGE SCALE GENOMIC DNA]</scope>
    <source>
        <strain evidence="4 5">9006-11</strain>
    </source>
</reference>
<accession>A0A1C7M698</accession>
<organism evidence="4 5">
    <name type="scientific">Grifola frondosa</name>
    <name type="common">Maitake</name>
    <name type="synonym">Polyporus frondosus</name>
    <dbReference type="NCBI Taxonomy" id="5627"/>
    <lineage>
        <taxon>Eukaryota</taxon>
        <taxon>Fungi</taxon>
        <taxon>Dikarya</taxon>
        <taxon>Basidiomycota</taxon>
        <taxon>Agaricomycotina</taxon>
        <taxon>Agaricomycetes</taxon>
        <taxon>Polyporales</taxon>
        <taxon>Grifolaceae</taxon>
        <taxon>Grifola</taxon>
    </lineage>
</organism>
<dbReference type="EMBL" id="LUGG01000009">
    <property type="protein sequence ID" value="OBZ72485.1"/>
    <property type="molecule type" value="Genomic_DNA"/>
</dbReference>
<name>A0A1C7M698_GRIFR</name>
<dbReference type="OrthoDB" id="2792339at2759"/>
<dbReference type="InterPro" id="IPR025554">
    <property type="entry name" value="DUF4140"/>
</dbReference>
<evidence type="ECO:0000256" key="2">
    <source>
        <dbReference type="SAM" id="MobiDB-lite"/>
    </source>
</evidence>